<dbReference type="EMBL" id="BLXT01006926">
    <property type="protein sequence ID" value="GFO34563.1"/>
    <property type="molecule type" value="Genomic_DNA"/>
</dbReference>
<protein>
    <submittedName>
        <fullName evidence="1">Uncharacterized protein</fullName>
    </submittedName>
</protein>
<evidence type="ECO:0000313" key="2">
    <source>
        <dbReference type="Proteomes" id="UP000735302"/>
    </source>
</evidence>
<accession>A0AAV4CRU1</accession>
<dbReference type="Proteomes" id="UP000735302">
    <property type="component" value="Unassembled WGS sequence"/>
</dbReference>
<proteinExistence type="predicted"/>
<sequence length="94" mass="10423">MPYDLCLCLHSSKVHQTLSMLLNNRAAENDHSLLKFVRDPEQLTLCGWMVLSTCLLADPNFVRRGDMTGPVSLVPLNQLLKSLDLQAASLIPSC</sequence>
<gene>
    <name evidence="1" type="ORF">PoB_006106800</name>
</gene>
<name>A0AAV4CRU1_9GAST</name>
<organism evidence="1 2">
    <name type="scientific">Plakobranchus ocellatus</name>
    <dbReference type="NCBI Taxonomy" id="259542"/>
    <lineage>
        <taxon>Eukaryota</taxon>
        <taxon>Metazoa</taxon>
        <taxon>Spiralia</taxon>
        <taxon>Lophotrochozoa</taxon>
        <taxon>Mollusca</taxon>
        <taxon>Gastropoda</taxon>
        <taxon>Heterobranchia</taxon>
        <taxon>Euthyneura</taxon>
        <taxon>Panpulmonata</taxon>
        <taxon>Sacoglossa</taxon>
        <taxon>Placobranchoidea</taxon>
        <taxon>Plakobranchidae</taxon>
        <taxon>Plakobranchus</taxon>
    </lineage>
</organism>
<evidence type="ECO:0000313" key="1">
    <source>
        <dbReference type="EMBL" id="GFO34563.1"/>
    </source>
</evidence>
<keyword evidence="2" id="KW-1185">Reference proteome</keyword>
<comment type="caution">
    <text evidence="1">The sequence shown here is derived from an EMBL/GenBank/DDBJ whole genome shotgun (WGS) entry which is preliminary data.</text>
</comment>
<reference evidence="1 2" key="1">
    <citation type="journal article" date="2021" name="Elife">
        <title>Chloroplast acquisition without the gene transfer in kleptoplastic sea slugs, Plakobranchus ocellatus.</title>
        <authorList>
            <person name="Maeda T."/>
            <person name="Takahashi S."/>
            <person name="Yoshida T."/>
            <person name="Shimamura S."/>
            <person name="Takaki Y."/>
            <person name="Nagai Y."/>
            <person name="Toyoda A."/>
            <person name="Suzuki Y."/>
            <person name="Arimoto A."/>
            <person name="Ishii H."/>
            <person name="Satoh N."/>
            <person name="Nishiyama T."/>
            <person name="Hasebe M."/>
            <person name="Maruyama T."/>
            <person name="Minagawa J."/>
            <person name="Obokata J."/>
            <person name="Shigenobu S."/>
        </authorList>
    </citation>
    <scope>NUCLEOTIDE SEQUENCE [LARGE SCALE GENOMIC DNA]</scope>
</reference>
<dbReference type="AlphaFoldDB" id="A0AAV4CRU1"/>